<dbReference type="Pfam" id="PF08568">
    <property type="entry name" value="Kinetochor_Ybp2"/>
    <property type="match status" value="1"/>
</dbReference>
<keyword evidence="7 8" id="KW-0496">Mitochondrion</keyword>
<feature type="region of interest" description="Disordered" evidence="9">
    <location>
        <begin position="653"/>
        <end position="682"/>
    </location>
</feature>
<dbReference type="OrthoDB" id="619536at2759"/>
<dbReference type="GO" id="GO:0008289">
    <property type="term" value="F:lipid binding"/>
    <property type="evidence" value="ECO:0007669"/>
    <property type="project" value="UniProtKB-UniRule"/>
</dbReference>
<accession>A0A9J6BTC9</accession>
<organism evidence="12 13">
    <name type="scientific">Polypedilum vanderplanki</name>
    <name type="common">Sleeping chironomid midge</name>
    <dbReference type="NCBI Taxonomy" id="319348"/>
    <lineage>
        <taxon>Eukaryota</taxon>
        <taxon>Metazoa</taxon>
        <taxon>Ecdysozoa</taxon>
        <taxon>Arthropoda</taxon>
        <taxon>Hexapoda</taxon>
        <taxon>Insecta</taxon>
        <taxon>Pterygota</taxon>
        <taxon>Neoptera</taxon>
        <taxon>Endopterygota</taxon>
        <taxon>Diptera</taxon>
        <taxon>Nematocera</taxon>
        <taxon>Chironomoidea</taxon>
        <taxon>Chironomidae</taxon>
        <taxon>Chironominae</taxon>
        <taxon>Polypedilum</taxon>
        <taxon>Polypedilum</taxon>
    </lineage>
</organism>
<dbReference type="InterPro" id="IPR048674">
    <property type="entry name" value="COQ9_HTH"/>
</dbReference>
<dbReference type="Pfam" id="PF21392">
    <property type="entry name" value="COQ9_N"/>
    <property type="match status" value="1"/>
</dbReference>
<dbReference type="EMBL" id="JADBJN010000003">
    <property type="protein sequence ID" value="KAG5672566.1"/>
    <property type="molecule type" value="Genomic_DNA"/>
</dbReference>
<evidence type="ECO:0000259" key="11">
    <source>
        <dbReference type="Pfam" id="PF21392"/>
    </source>
</evidence>
<dbReference type="PANTHER" id="PTHR21427:SF19">
    <property type="entry name" value="UBIQUINONE BIOSYNTHESIS PROTEIN COQ9, MITOCHONDRIAL"/>
    <property type="match status" value="1"/>
</dbReference>
<keyword evidence="6 8" id="KW-0446">Lipid-binding</keyword>
<evidence type="ECO:0000256" key="8">
    <source>
        <dbReference type="RuleBase" id="RU366063"/>
    </source>
</evidence>
<keyword evidence="13" id="KW-1185">Reference proteome</keyword>
<comment type="caution">
    <text evidence="12">The sequence shown here is derived from an EMBL/GenBank/DDBJ whole genome shotgun (WGS) entry which is preliminary data.</text>
</comment>
<keyword evidence="4 8" id="KW-0831">Ubiquinone biosynthesis</keyword>
<evidence type="ECO:0000256" key="7">
    <source>
        <dbReference type="ARBA" id="ARBA00023128"/>
    </source>
</evidence>
<keyword evidence="5" id="KW-0809">Transit peptide</keyword>
<proteinExistence type="inferred from homology"/>
<dbReference type="AlphaFoldDB" id="A0A9J6BTC9"/>
<dbReference type="Pfam" id="PF08511">
    <property type="entry name" value="COQ9"/>
    <property type="match status" value="1"/>
</dbReference>
<dbReference type="InterPro" id="IPR012762">
    <property type="entry name" value="Ubiq_biosynth_COQ9"/>
</dbReference>
<evidence type="ECO:0000256" key="5">
    <source>
        <dbReference type="ARBA" id="ARBA00022946"/>
    </source>
</evidence>
<reference evidence="12" key="1">
    <citation type="submission" date="2021-03" db="EMBL/GenBank/DDBJ databases">
        <title>Chromosome level genome of the anhydrobiotic midge Polypedilum vanderplanki.</title>
        <authorList>
            <person name="Yoshida Y."/>
            <person name="Kikawada T."/>
            <person name="Gusev O."/>
        </authorList>
    </citation>
    <scope>NUCLEOTIDE SEQUENCE</scope>
    <source>
        <strain evidence="12">NIAS01</strain>
        <tissue evidence="12">Whole body or cell culture</tissue>
    </source>
</reference>
<feature type="domain" description="COQ9 C-terminal" evidence="10">
    <location>
        <begin position="798"/>
        <end position="866"/>
    </location>
</feature>
<dbReference type="NCBIfam" id="TIGR02396">
    <property type="entry name" value="diverge_rpsU"/>
    <property type="match status" value="1"/>
</dbReference>
<comment type="pathway">
    <text evidence="2 8">Cofactor biosynthesis; ubiquinone biosynthesis.</text>
</comment>
<comment type="subcellular location">
    <subcellularLocation>
        <location evidence="1 8">Mitochondrion</location>
    </subcellularLocation>
</comment>
<evidence type="ECO:0000256" key="1">
    <source>
        <dbReference type="ARBA" id="ARBA00004173"/>
    </source>
</evidence>
<dbReference type="GO" id="GO:0005743">
    <property type="term" value="C:mitochondrial inner membrane"/>
    <property type="evidence" value="ECO:0007669"/>
    <property type="project" value="TreeGrafter"/>
</dbReference>
<dbReference type="FunFam" id="1.10.357.10:FF:000004">
    <property type="entry name" value="Ubiquinone biosynthesis protein COQ9, mitochondrial"/>
    <property type="match status" value="1"/>
</dbReference>
<dbReference type="GO" id="GO:0006744">
    <property type="term" value="P:ubiquinone biosynthetic process"/>
    <property type="evidence" value="ECO:0007669"/>
    <property type="project" value="UniProtKB-UniRule"/>
</dbReference>
<evidence type="ECO:0000256" key="9">
    <source>
        <dbReference type="SAM" id="MobiDB-lite"/>
    </source>
</evidence>
<dbReference type="InterPro" id="IPR013718">
    <property type="entry name" value="COQ9_C"/>
</dbReference>
<feature type="domain" description="Ubiquinone biosynthesis protein COQ9 HTH" evidence="11">
    <location>
        <begin position="687"/>
        <end position="714"/>
    </location>
</feature>
<protein>
    <recommendedName>
        <fullName evidence="8">Ubiquinone biosynthesis protein</fullName>
    </recommendedName>
</protein>
<dbReference type="PANTHER" id="PTHR21427">
    <property type="entry name" value="UBIQUINONE BIOSYNTHESIS PROTEIN COQ9, MITOCHONDRIAL"/>
    <property type="match status" value="1"/>
</dbReference>
<evidence type="ECO:0000256" key="2">
    <source>
        <dbReference type="ARBA" id="ARBA00004749"/>
    </source>
</evidence>
<evidence type="ECO:0000256" key="4">
    <source>
        <dbReference type="ARBA" id="ARBA00022688"/>
    </source>
</evidence>
<comment type="similarity">
    <text evidence="3 8">Belongs to the COQ9 family.</text>
</comment>
<sequence length="904" mass="105023">MSSAEQLIKLLDFNLTQHNFDNAKKLLNDENQFGQTILSNYPEVIQQVVLKHLTANNYEKQPELYEACEYILSLFAEKCHQQGILFEFLEILENVKDDDVFRSILKSLQVILLKQSESKTRSLEYTLNSIEDYILELELSDVFKKKYLDEEEEKLLENDEKIRRILMNYLTLDLFYQPILKQIIENHSNDKKIFRVTKYNRQNVLFCFILRLLGKPLSHLNLSHDSESNKVKTYSRDVAENLVKTLCKLYPDVFNILQYIEFRCRWPQKDKIDDDLFNIFLHPEKVPLLQFGILLYLIIVENINYETLPQTYSPNYLFKTGIYCINEMIVANDTVAPKGLKLCYKMLSKITECLSSDELDIKIHEDFCNNLIKLLIYSPSKKNRQSALIVMRTYILKFDIAGRYLLIKNIMSCSTHKGLIGYLSTLYKNIILESINDETLPSHLSGFNFKQLLFNFICKLEGGVQCDITESSDQIIAALNFLNVIIQRDKTNKTGIRSHLSDLKIKYLCDLRSALDFSRAHFTAEIERVKINVDTKCNKQDDDVVSNFEILNDNAPLAEITKEKKMEMLHSALATFDLIDFHLARVNEIIHQISIKIIFTESQQWYKTSSCLEFRSILDVSSCTTNPLYISRSFHISSLTLYAEKNIEDFRAREEQKESEYNQQPLENENSEKEKQSNEEDEQVLEVKNKILEAALEFVTVNGWTRQSIVKGAEKSGYPSTIHGMFSNGGIELINYFYLKCNKELVEKMRERVGDENEKVADPKQFVSWAIQERLIMIRPYIKTWPQALAMMTLPPNVPTSLANMLTLVDDICYFSGDRSVDFNWYARRIGLATIYKATELYMLQDSSINNENTWKFLERRIADASLVHDVLVQSESATQHLSQAVGSAFITARNILGLNFDRR</sequence>
<dbReference type="Gene3D" id="1.10.357.10">
    <property type="entry name" value="Tetracycline Repressor, domain 2"/>
    <property type="match status" value="1"/>
</dbReference>
<evidence type="ECO:0000313" key="12">
    <source>
        <dbReference type="EMBL" id="KAG5672566.1"/>
    </source>
</evidence>
<dbReference type="Proteomes" id="UP001107558">
    <property type="component" value="Chromosome 3"/>
</dbReference>
<gene>
    <name evidence="12" type="ORF">PVAND_002683</name>
</gene>
<dbReference type="InterPro" id="IPR013877">
    <property type="entry name" value="YAP-bd/ALF4/Glomulin"/>
</dbReference>
<evidence type="ECO:0000256" key="3">
    <source>
        <dbReference type="ARBA" id="ARBA00010766"/>
    </source>
</evidence>
<evidence type="ECO:0000256" key="6">
    <source>
        <dbReference type="ARBA" id="ARBA00023121"/>
    </source>
</evidence>
<evidence type="ECO:0000313" key="13">
    <source>
        <dbReference type="Proteomes" id="UP001107558"/>
    </source>
</evidence>
<name>A0A9J6BTC9_POLVA</name>
<evidence type="ECO:0000259" key="10">
    <source>
        <dbReference type="Pfam" id="PF08511"/>
    </source>
</evidence>
<comment type="function">
    <text evidence="8">Membrane-associated protein that warps the membrane surface to access and bind aromatic isoprenes with high specificity, including ubiquinone (CoQ) isoprene intermediates and presents them directly to Coq7, therefore facilitating the Coq7-mediated hydroxylase step. Participates in the biosynthesis of coenzyme Q, also named ubiquinone, an essential lipid-soluble electron transporter for aerobic cellular respiration.</text>
</comment>